<comment type="similarity">
    <text evidence="1">Belongs to the ATP-dependent AMP-binding enzyme family.</text>
</comment>
<dbReference type="Pfam" id="PF00501">
    <property type="entry name" value="AMP-binding"/>
    <property type="match status" value="1"/>
</dbReference>
<keyword evidence="2" id="KW-0436">Ligase</keyword>
<dbReference type="Gene3D" id="3.40.50.12780">
    <property type="entry name" value="N-terminal domain of ligase-like"/>
    <property type="match status" value="1"/>
</dbReference>
<dbReference type="InterPro" id="IPR042099">
    <property type="entry name" value="ANL_N_sf"/>
</dbReference>
<evidence type="ECO:0000259" key="6">
    <source>
        <dbReference type="Pfam" id="PF00501"/>
    </source>
</evidence>
<dbReference type="InterPro" id="IPR020845">
    <property type="entry name" value="AMP-binding_CS"/>
</dbReference>
<evidence type="ECO:0000313" key="8">
    <source>
        <dbReference type="EMBL" id="CAB4934101.1"/>
    </source>
</evidence>
<dbReference type="PANTHER" id="PTHR43107:SF15">
    <property type="entry name" value="FATTY ACID TRANSPORT PROTEIN 3, ISOFORM A"/>
    <property type="match status" value="1"/>
</dbReference>
<keyword evidence="3" id="KW-0547">Nucleotide-binding</keyword>
<evidence type="ECO:0000256" key="2">
    <source>
        <dbReference type="ARBA" id="ARBA00022598"/>
    </source>
</evidence>
<sequence>MRSYTEFAPTFADRATWTLPYVLRERAASHGNRVYLDVPDSAVTLTYREIHDMAERIASGFVTRGHEVGERVVMMMPNCPEYILAWLGTSLAGLVEVPINTAYRGTFFEHQVRTVQATAAVVSVELAERFVESASECAGVRHIYVVGPEGDERDASLEALRACGYVAEPFGALLDADVVALPQPRSQDLAAIFFTSGTTGLSKGVAMSHSHLYFFADQGVSLVRLTERDVYLSVGPLFHGNAQFLAAYPAMITGARFVLHEKFSASNWTRWIRESGATVTNLVGVMSDFLWKQAPKPDDSDNELRCVWAVPNPSAIQDEFKARFGIAELVENFGLTEISMPVLTPYGVPRPKGAAGLGVTDWFDIRLVDPDTDEEVPDGEVGELVVRPKVPWTICNGYFNMPERTAEAMRNLWFHTGDGLRRDADGWYYFVDRLKDAIRRRGENISSYEVEQAVLSLEQVAECAVIGVPADGQAAEDEVMAVVVLAEGASLDAVEFWAQCERRMPHFAVPRYLRVVDQLPKTPSGKVQKAPLRADGTGEALDRTRA</sequence>
<reference evidence="8" key="1">
    <citation type="submission" date="2020-05" db="EMBL/GenBank/DDBJ databases">
        <authorList>
            <person name="Chiriac C."/>
            <person name="Salcher M."/>
            <person name="Ghai R."/>
            <person name="Kavagutti S V."/>
        </authorList>
    </citation>
    <scope>NUCLEOTIDE SEQUENCE</scope>
</reference>
<dbReference type="Gene3D" id="3.30.300.30">
    <property type="match status" value="1"/>
</dbReference>
<dbReference type="GO" id="GO:0005524">
    <property type="term" value="F:ATP binding"/>
    <property type="evidence" value="ECO:0007669"/>
    <property type="project" value="UniProtKB-KW"/>
</dbReference>
<feature type="domain" description="AMP-binding enzyme C-terminal" evidence="7">
    <location>
        <begin position="449"/>
        <end position="526"/>
    </location>
</feature>
<evidence type="ECO:0000256" key="1">
    <source>
        <dbReference type="ARBA" id="ARBA00006432"/>
    </source>
</evidence>
<dbReference type="GO" id="GO:0004467">
    <property type="term" value="F:long-chain fatty acid-CoA ligase activity"/>
    <property type="evidence" value="ECO:0007669"/>
    <property type="project" value="TreeGrafter"/>
</dbReference>
<dbReference type="InterPro" id="IPR025110">
    <property type="entry name" value="AMP-bd_C"/>
</dbReference>
<dbReference type="PANTHER" id="PTHR43107">
    <property type="entry name" value="LONG-CHAIN FATTY ACID TRANSPORT PROTEIN"/>
    <property type="match status" value="1"/>
</dbReference>
<dbReference type="PROSITE" id="PS00455">
    <property type="entry name" value="AMP_BINDING"/>
    <property type="match status" value="1"/>
</dbReference>
<dbReference type="InterPro" id="IPR000873">
    <property type="entry name" value="AMP-dep_synth/lig_dom"/>
</dbReference>
<evidence type="ECO:0000256" key="3">
    <source>
        <dbReference type="ARBA" id="ARBA00022741"/>
    </source>
</evidence>
<dbReference type="Pfam" id="PF13193">
    <property type="entry name" value="AMP-binding_C"/>
    <property type="match status" value="1"/>
</dbReference>
<name>A0A6J7ITI9_9ZZZZ</name>
<evidence type="ECO:0000256" key="4">
    <source>
        <dbReference type="ARBA" id="ARBA00022840"/>
    </source>
</evidence>
<accession>A0A6J7ITI9</accession>
<dbReference type="AlphaFoldDB" id="A0A6J7ITI9"/>
<dbReference type="InterPro" id="IPR045851">
    <property type="entry name" value="AMP-bd_C_sf"/>
</dbReference>
<feature type="domain" description="AMP-dependent synthetase/ligase" evidence="6">
    <location>
        <begin position="24"/>
        <end position="389"/>
    </location>
</feature>
<gene>
    <name evidence="8" type="ORF">UFOPK3752_00621</name>
</gene>
<protein>
    <submittedName>
        <fullName evidence="8">Unannotated protein</fullName>
    </submittedName>
</protein>
<dbReference type="EMBL" id="CAFBND010000017">
    <property type="protein sequence ID" value="CAB4934101.1"/>
    <property type="molecule type" value="Genomic_DNA"/>
</dbReference>
<dbReference type="SUPFAM" id="SSF56801">
    <property type="entry name" value="Acetyl-CoA synthetase-like"/>
    <property type="match status" value="1"/>
</dbReference>
<dbReference type="GO" id="GO:0044539">
    <property type="term" value="P:long-chain fatty acid import into cell"/>
    <property type="evidence" value="ECO:0007669"/>
    <property type="project" value="TreeGrafter"/>
</dbReference>
<feature type="region of interest" description="Disordered" evidence="5">
    <location>
        <begin position="523"/>
        <end position="546"/>
    </location>
</feature>
<proteinExistence type="inferred from homology"/>
<keyword evidence="4" id="KW-0067">ATP-binding</keyword>
<evidence type="ECO:0000256" key="5">
    <source>
        <dbReference type="SAM" id="MobiDB-lite"/>
    </source>
</evidence>
<dbReference type="GO" id="GO:0005324">
    <property type="term" value="F:long-chain fatty acid transmembrane transporter activity"/>
    <property type="evidence" value="ECO:0007669"/>
    <property type="project" value="TreeGrafter"/>
</dbReference>
<dbReference type="GO" id="GO:0005886">
    <property type="term" value="C:plasma membrane"/>
    <property type="evidence" value="ECO:0007669"/>
    <property type="project" value="TreeGrafter"/>
</dbReference>
<organism evidence="8">
    <name type="scientific">freshwater metagenome</name>
    <dbReference type="NCBI Taxonomy" id="449393"/>
    <lineage>
        <taxon>unclassified sequences</taxon>
        <taxon>metagenomes</taxon>
        <taxon>ecological metagenomes</taxon>
    </lineage>
</organism>
<evidence type="ECO:0000259" key="7">
    <source>
        <dbReference type="Pfam" id="PF13193"/>
    </source>
</evidence>